<dbReference type="PANTHER" id="PTHR38645">
    <property type="entry name" value="CHROMOSOME 9, WHOLE GENOME SHOTGUN SEQUENCE"/>
    <property type="match status" value="1"/>
</dbReference>
<evidence type="ECO:0000313" key="3">
    <source>
        <dbReference type="Proteomes" id="UP000243723"/>
    </source>
</evidence>
<feature type="compositionally biased region" description="Polar residues" evidence="1">
    <location>
        <begin position="197"/>
        <end position="219"/>
    </location>
</feature>
<gene>
    <name evidence="2" type="ORF">B9Z65_4364</name>
</gene>
<name>A0A2P7Z2K7_9PEZI</name>
<feature type="compositionally biased region" description="Polar residues" evidence="1">
    <location>
        <begin position="1"/>
        <end position="11"/>
    </location>
</feature>
<protein>
    <submittedName>
        <fullName evidence="2">Uncharacterized protein</fullName>
    </submittedName>
</protein>
<proteinExistence type="predicted"/>
<dbReference type="EMBL" id="NHZQ01000335">
    <property type="protein sequence ID" value="PSK42450.1"/>
    <property type="molecule type" value="Genomic_DNA"/>
</dbReference>
<comment type="caution">
    <text evidence="2">The sequence shown here is derived from an EMBL/GenBank/DDBJ whole genome shotgun (WGS) entry which is preliminary data.</text>
</comment>
<dbReference type="PANTHER" id="PTHR38645:SF1">
    <property type="entry name" value="YALI0F12243P"/>
    <property type="match status" value="1"/>
</dbReference>
<sequence length="289" mass="32174">MDSMRSLNTSLPRTSPRRQAQSQSQSQRQQQQQPPEDLLSAFKQAALSVTTLYKSAASLQVPARAAGYQEAIEDLLTFLDKENLGLTDGEGWRVRQWATERFEGTSGAKQESEDEEEDIPEEERAESVPAEPEHKDQTTHDDDLASSVELPPQESEKPDARQSQERHISPSLPTHSGFTFRSSHSYPTIHDRDINMDNGSIGNDNKTQQSTEANGNTQAFRFESAPSSRPPRSRQTRLGHQRSNNALRNLGSGAGSKRKFPLGDFFDLSGINFDSKDGPERGGKRGRHV</sequence>
<feature type="compositionally biased region" description="Low complexity" evidence="1">
    <location>
        <begin position="12"/>
        <end position="35"/>
    </location>
</feature>
<feature type="compositionally biased region" description="Polar residues" evidence="1">
    <location>
        <begin position="171"/>
        <end position="186"/>
    </location>
</feature>
<feature type="compositionally biased region" description="Acidic residues" evidence="1">
    <location>
        <begin position="112"/>
        <end position="124"/>
    </location>
</feature>
<feature type="compositionally biased region" description="Basic and acidic residues" evidence="1">
    <location>
        <begin position="90"/>
        <end position="103"/>
    </location>
</feature>
<feature type="region of interest" description="Disordered" evidence="1">
    <location>
        <begin position="89"/>
        <end position="261"/>
    </location>
</feature>
<feature type="compositionally biased region" description="Basic and acidic residues" evidence="1">
    <location>
        <begin position="154"/>
        <end position="168"/>
    </location>
</feature>
<evidence type="ECO:0000313" key="2">
    <source>
        <dbReference type="EMBL" id="PSK42450.1"/>
    </source>
</evidence>
<feature type="region of interest" description="Disordered" evidence="1">
    <location>
        <begin position="1"/>
        <end position="37"/>
    </location>
</feature>
<accession>A0A2P7Z2K7</accession>
<evidence type="ECO:0000256" key="1">
    <source>
        <dbReference type="SAM" id="MobiDB-lite"/>
    </source>
</evidence>
<dbReference type="Proteomes" id="UP000243723">
    <property type="component" value="Unassembled WGS sequence"/>
</dbReference>
<feature type="region of interest" description="Disordered" evidence="1">
    <location>
        <begin position="270"/>
        <end position="289"/>
    </location>
</feature>
<dbReference type="OrthoDB" id="21418at2759"/>
<keyword evidence="3" id="KW-1185">Reference proteome</keyword>
<organism evidence="2 3">
    <name type="scientific">Elsinoe australis</name>
    <dbReference type="NCBI Taxonomy" id="40998"/>
    <lineage>
        <taxon>Eukaryota</taxon>
        <taxon>Fungi</taxon>
        <taxon>Dikarya</taxon>
        <taxon>Ascomycota</taxon>
        <taxon>Pezizomycotina</taxon>
        <taxon>Dothideomycetes</taxon>
        <taxon>Dothideomycetidae</taxon>
        <taxon>Myriangiales</taxon>
        <taxon>Elsinoaceae</taxon>
        <taxon>Elsinoe</taxon>
    </lineage>
</organism>
<reference evidence="2 3" key="1">
    <citation type="submission" date="2017-05" db="EMBL/GenBank/DDBJ databases">
        <title>Draft genome sequence of Elsinoe australis.</title>
        <authorList>
            <person name="Cheng Q."/>
        </authorList>
    </citation>
    <scope>NUCLEOTIDE SEQUENCE [LARGE SCALE GENOMIC DNA]</scope>
    <source>
        <strain evidence="2 3">NL1</strain>
    </source>
</reference>
<feature type="compositionally biased region" description="Basic and acidic residues" evidence="1">
    <location>
        <begin position="274"/>
        <end position="283"/>
    </location>
</feature>
<feature type="compositionally biased region" description="Basic and acidic residues" evidence="1">
    <location>
        <begin position="131"/>
        <end position="143"/>
    </location>
</feature>
<feature type="compositionally biased region" description="Basic residues" evidence="1">
    <location>
        <begin position="231"/>
        <end position="240"/>
    </location>
</feature>
<dbReference type="AlphaFoldDB" id="A0A2P7Z2K7"/>